<dbReference type="Pfam" id="PF01035">
    <property type="entry name" value="DNA_binding_1"/>
    <property type="match status" value="1"/>
</dbReference>
<dbReference type="InterPro" id="IPR036388">
    <property type="entry name" value="WH-like_DNA-bd_sf"/>
</dbReference>
<dbReference type="InterPro" id="IPR008332">
    <property type="entry name" value="MethylG_MeTrfase_N"/>
</dbReference>
<comment type="similarity">
    <text evidence="2">Belongs to the MGMT family.</text>
</comment>
<dbReference type="Pfam" id="PF02870">
    <property type="entry name" value="Methyltransf_1N"/>
    <property type="match status" value="1"/>
</dbReference>
<proteinExistence type="inferred from homology"/>
<dbReference type="InterPro" id="IPR036631">
    <property type="entry name" value="MGMT_N_sf"/>
</dbReference>
<dbReference type="SUPFAM" id="SSF53155">
    <property type="entry name" value="Methylated DNA-protein cysteine methyltransferase domain"/>
    <property type="match status" value="1"/>
</dbReference>
<evidence type="ECO:0000313" key="9">
    <source>
        <dbReference type="EMBL" id="CEN32957.1"/>
    </source>
</evidence>
<comment type="catalytic activity">
    <reaction evidence="1">
        <text>a 4-O-methyl-thymidine in DNA + L-cysteinyl-[protein] = a thymidine in DNA + S-methyl-L-cysteinyl-[protein]</text>
        <dbReference type="Rhea" id="RHEA:53428"/>
        <dbReference type="Rhea" id="RHEA-COMP:10131"/>
        <dbReference type="Rhea" id="RHEA-COMP:10132"/>
        <dbReference type="Rhea" id="RHEA-COMP:13555"/>
        <dbReference type="Rhea" id="RHEA-COMP:13556"/>
        <dbReference type="ChEBI" id="CHEBI:29950"/>
        <dbReference type="ChEBI" id="CHEBI:82612"/>
        <dbReference type="ChEBI" id="CHEBI:137386"/>
        <dbReference type="ChEBI" id="CHEBI:137387"/>
        <dbReference type="EC" id="2.1.1.63"/>
    </reaction>
</comment>
<comment type="catalytic activity">
    <reaction evidence="8">
        <text>a 6-O-methyl-2'-deoxyguanosine in DNA + L-cysteinyl-[protein] = S-methyl-L-cysteinyl-[protein] + a 2'-deoxyguanosine in DNA</text>
        <dbReference type="Rhea" id="RHEA:24000"/>
        <dbReference type="Rhea" id="RHEA-COMP:10131"/>
        <dbReference type="Rhea" id="RHEA-COMP:10132"/>
        <dbReference type="Rhea" id="RHEA-COMP:11367"/>
        <dbReference type="Rhea" id="RHEA-COMP:11368"/>
        <dbReference type="ChEBI" id="CHEBI:29950"/>
        <dbReference type="ChEBI" id="CHEBI:82612"/>
        <dbReference type="ChEBI" id="CHEBI:85445"/>
        <dbReference type="ChEBI" id="CHEBI:85448"/>
        <dbReference type="EC" id="2.1.1.63"/>
    </reaction>
</comment>
<evidence type="ECO:0000313" key="10">
    <source>
        <dbReference type="Proteomes" id="UP000044026"/>
    </source>
</evidence>
<dbReference type="Gene3D" id="1.10.10.10">
    <property type="entry name" value="Winged helix-like DNA-binding domain superfamily/Winged helix DNA-binding domain"/>
    <property type="match status" value="1"/>
</dbReference>
<evidence type="ECO:0000256" key="6">
    <source>
        <dbReference type="ARBA" id="ARBA00022763"/>
    </source>
</evidence>
<protein>
    <recommendedName>
        <fullName evidence="3">methylated-DNA--[protein]-cysteine S-methyltransferase</fullName>
        <ecNumber evidence="3">2.1.1.63</ecNumber>
    </recommendedName>
</protein>
<dbReference type="CDD" id="cd06445">
    <property type="entry name" value="ATase"/>
    <property type="match status" value="1"/>
</dbReference>
<dbReference type="PROSITE" id="PS00374">
    <property type="entry name" value="MGMT"/>
    <property type="match status" value="1"/>
</dbReference>
<evidence type="ECO:0000256" key="3">
    <source>
        <dbReference type="ARBA" id="ARBA00011918"/>
    </source>
</evidence>
<accession>A0A0B7H4V1</accession>
<dbReference type="AlphaFoldDB" id="A0A0B7H4V1"/>
<dbReference type="Proteomes" id="UP000044026">
    <property type="component" value="Unassembled WGS sequence"/>
</dbReference>
<dbReference type="FunFam" id="1.10.10.10:FF:000214">
    <property type="entry name" value="Methylated-DNA--protein-cysteine methyltransferase"/>
    <property type="match status" value="1"/>
</dbReference>
<dbReference type="GO" id="GO:0003908">
    <property type="term" value="F:methylated-DNA-[protein]-cysteine S-methyltransferase activity"/>
    <property type="evidence" value="ECO:0007669"/>
    <property type="project" value="UniProtKB-EC"/>
</dbReference>
<organism evidence="9 10">
    <name type="scientific">Capnocytophaga canimorsus</name>
    <dbReference type="NCBI Taxonomy" id="28188"/>
    <lineage>
        <taxon>Bacteria</taxon>
        <taxon>Pseudomonadati</taxon>
        <taxon>Bacteroidota</taxon>
        <taxon>Flavobacteriia</taxon>
        <taxon>Flavobacteriales</taxon>
        <taxon>Flavobacteriaceae</taxon>
        <taxon>Capnocytophaga</taxon>
    </lineage>
</organism>
<name>A0A0B7H4V1_9FLAO</name>
<dbReference type="PANTHER" id="PTHR10815:SF5">
    <property type="entry name" value="METHYLATED-DNA--PROTEIN-CYSTEINE METHYLTRANSFERASE"/>
    <property type="match status" value="1"/>
</dbReference>
<dbReference type="InterPro" id="IPR014048">
    <property type="entry name" value="MethylDNA_cys_MeTrfase_DNA-bd"/>
</dbReference>
<keyword evidence="5 9" id="KW-0808">Transferase</keyword>
<evidence type="ECO:0000256" key="5">
    <source>
        <dbReference type="ARBA" id="ARBA00022679"/>
    </source>
</evidence>
<dbReference type="InterPro" id="IPR036217">
    <property type="entry name" value="MethylDNA_cys_MeTrfase_DNAb"/>
</dbReference>
<evidence type="ECO:0000256" key="8">
    <source>
        <dbReference type="ARBA" id="ARBA00049348"/>
    </source>
</evidence>
<dbReference type="GO" id="GO:0032259">
    <property type="term" value="P:methylation"/>
    <property type="evidence" value="ECO:0007669"/>
    <property type="project" value="UniProtKB-KW"/>
</dbReference>
<evidence type="ECO:0000256" key="1">
    <source>
        <dbReference type="ARBA" id="ARBA00001286"/>
    </source>
</evidence>
<sequence length="173" mass="19842">MENKLIAKYIQTPLGEMMGIFTQNGLCFLEYTDKKTFQKDITSLNKEIVFTENPLTILLETEIRNYFDGNLKQFSIPLDLTGTPFQQKVWRILQQIPYGKTISYKKQAQKYGDNKAIRAIASANGKNKISIIIPCHRVIGSDGNLIGYAGGIWRKKKLLELEQNTINYQTKLF</sequence>
<dbReference type="PANTHER" id="PTHR10815">
    <property type="entry name" value="METHYLATED-DNA--PROTEIN-CYSTEINE METHYLTRANSFERASE"/>
    <property type="match status" value="1"/>
</dbReference>
<dbReference type="InterPro" id="IPR001497">
    <property type="entry name" value="MethylDNA_cys_MeTrfase_AS"/>
</dbReference>
<evidence type="ECO:0000256" key="7">
    <source>
        <dbReference type="ARBA" id="ARBA00023204"/>
    </source>
</evidence>
<dbReference type="SUPFAM" id="SSF46767">
    <property type="entry name" value="Methylated DNA-protein cysteine methyltransferase, C-terminal domain"/>
    <property type="match status" value="1"/>
</dbReference>
<gene>
    <name evidence="9" type="ORF">CCAN12_280007</name>
</gene>
<dbReference type="GO" id="GO:0006281">
    <property type="term" value="P:DNA repair"/>
    <property type="evidence" value="ECO:0007669"/>
    <property type="project" value="UniProtKB-KW"/>
</dbReference>
<dbReference type="EMBL" id="CDOE01000021">
    <property type="protein sequence ID" value="CEN32957.1"/>
    <property type="molecule type" value="Genomic_DNA"/>
</dbReference>
<dbReference type="EC" id="2.1.1.63" evidence="3"/>
<keyword evidence="7" id="KW-0234">DNA repair</keyword>
<dbReference type="GeneID" id="69580771"/>
<evidence type="ECO:0000256" key="2">
    <source>
        <dbReference type="ARBA" id="ARBA00008711"/>
    </source>
</evidence>
<dbReference type="RefSeq" id="WP_041998597.1">
    <property type="nucleotide sequence ID" value="NZ_CP022382.1"/>
</dbReference>
<evidence type="ECO:0000256" key="4">
    <source>
        <dbReference type="ARBA" id="ARBA00022603"/>
    </source>
</evidence>
<keyword evidence="4 9" id="KW-0489">Methyltransferase</keyword>
<dbReference type="NCBIfam" id="TIGR00589">
    <property type="entry name" value="ogt"/>
    <property type="match status" value="1"/>
</dbReference>
<keyword evidence="6" id="KW-0227">DNA damage</keyword>
<reference evidence="9 10" key="1">
    <citation type="submission" date="2015-01" db="EMBL/GenBank/DDBJ databases">
        <authorList>
            <person name="Xiang T."/>
            <person name="Song Y."/>
            <person name="Huang L."/>
            <person name="Wang B."/>
            <person name="Wu P."/>
        </authorList>
    </citation>
    <scope>NUCLEOTIDE SEQUENCE [LARGE SCALE GENOMIC DNA]</scope>
    <source>
        <strain evidence="9 10">Cc12</strain>
    </source>
</reference>
<dbReference type="Gene3D" id="3.30.160.70">
    <property type="entry name" value="Methylated DNA-protein cysteine methyltransferase domain"/>
    <property type="match status" value="1"/>
</dbReference>